<evidence type="ECO:0000313" key="1">
    <source>
        <dbReference type="EMBL" id="TQL43708.1"/>
    </source>
</evidence>
<keyword evidence="2" id="KW-1185">Reference proteome</keyword>
<dbReference type="RefSeq" id="WP_141886982.1">
    <property type="nucleotide sequence ID" value="NZ_BAAAUY010000001.1"/>
</dbReference>
<proteinExistence type="predicted"/>
<sequence length="172" mass="19978">MARFSQFEQEFEYLHYAEQSRTMLGHIPDEEVRQKMIQRHDELVYGHVPFEEFSDRLEDLQPTGTSAQDFAITRYTAAIYHDAARPEQFDPTRPDAWRSQLQFGENDRRSFELLQEYKARAESRVTEAAPAPRSLDLSYMDAVQRVQEDHAALRAQTPTLVLRCAATGVVLR</sequence>
<accession>A0A542Y6I5</accession>
<name>A0A542Y6I5_9MICO</name>
<gene>
    <name evidence="1" type="ORF">FB468_1738</name>
</gene>
<protein>
    <submittedName>
        <fullName evidence="1">Uncharacterized protein</fullName>
    </submittedName>
</protein>
<dbReference type="Proteomes" id="UP000319094">
    <property type="component" value="Unassembled WGS sequence"/>
</dbReference>
<comment type="caution">
    <text evidence="1">The sequence shown here is derived from an EMBL/GenBank/DDBJ whole genome shotgun (WGS) entry which is preliminary data.</text>
</comment>
<reference evidence="1 2" key="1">
    <citation type="submission" date="2019-06" db="EMBL/GenBank/DDBJ databases">
        <title>Sequencing the genomes of 1000 actinobacteria strains.</title>
        <authorList>
            <person name="Klenk H.-P."/>
        </authorList>
    </citation>
    <scope>NUCLEOTIDE SEQUENCE [LARGE SCALE GENOMIC DNA]</scope>
    <source>
        <strain evidence="1 2">DSM 8803</strain>
    </source>
</reference>
<evidence type="ECO:0000313" key="2">
    <source>
        <dbReference type="Proteomes" id="UP000319094"/>
    </source>
</evidence>
<dbReference type="EMBL" id="VFON01000001">
    <property type="protein sequence ID" value="TQL43708.1"/>
    <property type="molecule type" value="Genomic_DNA"/>
</dbReference>
<dbReference type="AlphaFoldDB" id="A0A542Y6I5"/>
<organism evidence="1 2">
    <name type="scientific">Leucobacter komagatae</name>
    <dbReference type="NCBI Taxonomy" id="55969"/>
    <lineage>
        <taxon>Bacteria</taxon>
        <taxon>Bacillati</taxon>
        <taxon>Actinomycetota</taxon>
        <taxon>Actinomycetes</taxon>
        <taxon>Micrococcales</taxon>
        <taxon>Microbacteriaceae</taxon>
        <taxon>Leucobacter</taxon>
    </lineage>
</organism>